<accession>X1KQ65</accession>
<organism evidence="2">
    <name type="scientific">marine sediment metagenome</name>
    <dbReference type="NCBI Taxonomy" id="412755"/>
    <lineage>
        <taxon>unclassified sequences</taxon>
        <taxon>metagenomes</taxon>
        <taxon>ecological metagenomes</taxon>
    </lineage>
</organism>
<reference evidence="2" key="1">
    <citation type="journal article" date="2014" name="Front. Microbiol.">
        <title>High frequency of phylogenetically diverse reductive dehalogenase-homologous genes in deep subseafloor sedimentary metagenomes.</title>
        <authorList>
            <person name="Kawai M."/>
            <person name="Futagami T."/>
            <person name="Toyoda A."/>
            <person name="Takaki Y."/>
            <person name="Nishi S."/>
            <person name="Hori S."/>
            <person name="Arai W."/>
            <person name="Tsubouchi T."/>
            <person name="Morono Y."/>
            <person name="Uchiyama I."/>
            <person name="Ito T."/>
            <person name="Fujiyama A."/>
            <person name="Inagaki F."/>
            <person name="Takami H."/>
        </authorList>
    </citation>
    <scope>NUCLEOTIDE SEQUENCE</scope>
    <source>
        <strain evidence="2">Expedition CK06-06</strain>
    </source>
</reference>
<dbReference type="EMBL" id="BARV01010163">
    <property type="protein sequence ID" value="GAI08818.1"/>
    <property type="molecule type" value="Genomic_DNA"/>
</dbReference>
<feature type="non-terminal residue" evidence="2">
    <location>
        <position position="1"/>
    </location>
</feature>
<proteinExistence type="predicted"/>
<feature type="region of interest" description="Disordered" evidence="1">
    <location>
        <begin position="48"/>
        <end position="67"/>
    </location>
</feature>
<evidence type="ECO:0000256" key="1">
    <source>
        <dbReference type="SAM" id="MobiDB-lite"/>
    </source>
</evidence>
<comment type="caution">
    <text evidence="2">The sequence shown here is derived from an EMBL/GenBank/DDBJ whole genome shotgun (WGS) entry which is preliminary data.</text>
</comment>
<sequence>DFKDGHEFPSGTSGDDLITVIAKEPIPEVKAEIMADLFYSFGAELPQESQENQDYSEWDSFSPESDFNTNCSVEIETKTQSNKPEVVGPNPTPVTNGFE</sequence>
<gene>
    <name evidence="2" type="ORF">S06H3_19780</name>
</gene>
<evidence type="ECO:0000313" key="2">
    <source>
        <dbReference type="EMBL" id="GAI08818.1"/>
    </source>
</evidence>
<name>X1KQ65_9ZZZZ</name>
<dbReference type="AlphaFoldDB" id="X1KQ65"/>
<protein>
    <submittedName>
        <fullName evidence="2">Uncharacterized protein</fullName>
    </submittedName>
</protein>
<feature type="region of interest" description="Disordered" evidence="1">
    <location>
        <begin position="76"/>
        <end position="99"/>
    </location>
</feature>